<feature type="binding site" evidence="18">
    <location>
        <begin position="129"/>
        <end position="130"/>
    </location>
    <ligand>
        <name>NAD(+)</name>
        <dbReference type="ChEBI" id="CHEBI:57540"/>
    </ligand>
</feature>
<evidence type="ECO:0000256" key="6">
    <source>
        <dbReference type="ARBA" id="ARBA00005412"/>
    </source>
</evidence>
<feature type="domain" description="3-dehydroquinate synthase C-terminal" evidence="20">
    <location>
        <begin position="181"/>
        <end position="319"/>
    </location>
</feature>
<dbReference type="InterPro" id="IPR030963">
    <property type="entry name" value="DHQ_synth_fam"/>
</dbReference>
<evidence type="ECO:0000259" key="19">
    <source>
        <dbReference type="Pfam" id="PF01761"/>
    </source>
</evidence>
<keyword evidence="16 18" id="KW-0456">Lyase</keyword>
<evidence type="ECO:0000313" key="21">
    <source>
        <dbReference type="EMBL" id="MBC8596105.1"/>
    </source>
</evidence>
<feature type="binding site" evidence="18">
    <location>
        <position position="151"/>
    </location>
    <ligand>
        <name>NAD(+)</name>
        <dbReference type="ChEBI" id="CHEBI:57540"/>
    </ligand>
</feature>
<dbReference type="InterPro" id="IPR030960">
    <property type="entry name" value="DHQS/DOIS_N"/>
</dbReference>
<evidence type="ECO:0000256" key="3">
    <source>
        <dbReference type="ARBA" id="ARBA00001947"/>
    </source>
</evidence>
<sequence length="350" mass="39203">MVINVKASTRNYDILIEDGIFGKTGEIIKNFANGTKVFFVIDQNVFDIFGENLKKMLEKNGIEFLYFVLPSGEKSKCGKMLFKIYSCLAENKISRKDTVVALGGGVCGDLTGFAAATFLRGVRLIQIPTTLLAQVDSSVGGKVAIDLPEGKNLAGCFYPPHLVVIDPFMLKTLPESVFNCGMAEVIKYGAIYDKVLFDTLCDRENLSANLEKVIARCVDIKRIIVENDEFDTGERMLLNFGHTYGHVVEKYFNYEKYSHGEAVAIGMAHITKISEENGICEKGTYDALKNLLEKYSLMFDEPEIPRESAEETLLLDKKSGTDYINYVVLEKIGKAKILKLNKKENFLWKN</sequence>
<comment type="pathway">
    <text evidence="5 18">Metabolic intermediate biosynthesis; chorismate biosynthesis; chorismate from D-erythrose 4-phosphate and phosphoenolpyruvate: step 2/7.</text>
</comment>
<comment type="subcellular location">
    <subcellularLocation>
        <location evidence="4 18">Cytoplasm</location>
    </subcellularLocation>
</comment>
<dbReference type="PIRSF" id="PIRSF001455">
    <property type="entry name" value="DHQ_synth"/>
    <property type="match status" value="1"/>
</dbReference>
<evidence type="ECO:0000256" key="8">
    <source>
        <dbReference type="ARBA" id="ARBA00017684"/>
    </source>
</evidence>
<evidence type="ECO:0000256" key="13">
    <source>
        <dbReference type="ARBA" id="ARBA00022833"/>
    </source>
</evidence>
<evidence type="ECO:0000313" key="22">
    <source>
        <dbReference type="Proteomes" id="UP000647416"/>
    </source>
</evidence>
<feature type="binding site" evidence="18">
    <location>
        <position position="259"/>
    </location>
    <ligand>
        <name>Zn(2+)</name>
        <dbReference type="ChEBI" id="CHEBI:29105"/>
    </ligand>
</feature>
<evidence type="ECO:0000259" key="20">
    <source>
        <dbReference type="Pfam" id="PF24621"/>
    </source>
</evidence>
<dbReference type="GO" id="GO:0009073">
    <property type="term" value="P:aromatic amino acid family biosynthetic process"/>
    <property type="evidence" value="ECO:0007669"/>
    <property type="project" value="UniProtKB-KW"/>
</dbReference>
<dbReference type="Pfam" id="PF24621">
    <property type="entry name" value="DHQS_C"/>
    <property type="match status" value="1"/>
</dbReference>
<dbReference type="InterPro" id="IPR050071">
    <property type="entry name" value="Dehydroquinate_synthase"/>
</dbReference>
<dbReference type="GO" id="GO:0009423">
    <property type="term" value="P:chorismate biosynthetic process"/>
    <property type="evidence" value="ECO:0007669"/>
    <property type="project" value="UniProtKB-UniRule"/>
</dbReference>
<comment type="cofactor">
    <cofactor evidence="18">
        <name>Co(2+)</name>
        <dbReference type="ChEBI" id="CHEBI:48828"/>
    </cofactor>
    <cofactor evidence="18">
        <name>Zn(2+)</name>
        <dbReference type="ChEBI" id="CHEBI:29105"/>
    </cofactor>
    <text evidence="18">Binds 1 divalent metal cation per subunit. Can use either Co(2+) or Zn(2+).</text>
</comment>
<evidence type="ECO:0000256" key="18">
    <source>
        <dbReference type="HAMAP-Rule" id="MF_00110"/>
    </source>
</evidence>
<evidence type="ECO:0000256" key="7">
    <source>
        <dbReference type="ARBA" id="ARBA00013031"/>
    </source>
</evidence>
<protein>
    <recommendedName>
        <fullName evidence="8 18">3-dehydroquinate synthase</fullName>
        <shortName evidence="18">DHQS</shortName>
        <ecNumber evidence="7 18">4.2.3.4</ecNumber>
    </recommendedName>
</protein>
<dbReference type="FunFam" id="3.40.50.1970:FF:000007">
    <property type="entry name" value="Pentafunctional AROM polypeptide"/>
    <property type="match status" value="1"/>
</dbReference>
<dbReference type="EC" id="4.2.3.4" evidence="7 18"/>
<dbReference type="GO" id="GO:0000166">
    <property type="term" value="F:nucleotide binding"/>
    <property type="evidence" value="ECO:0007669"/>
    <property type="project" value="UniProtKB-KW"/>
</dbReference>
<evidence type="ECO:0000256" key="11">
    <source>
        <dbReference type="ARBA" id="ARBA00022723"/>
    </source>
</evidence>
<name>A0A926F8X4_9FIRM</name>
<feature type="binding site" evidence="18">
    <location>
        <begin position="105"/>
        <end position="109"/>
    </location>
    <ligand>
        <name>NAD(+)</name>
        <dbReference type="ChEBI" id="CHEBI:57540"/>
    </ligand>
</feature>
<dbReference type="PANTHER" id="PTHR43622">
    <property type="entry name" value="3-DEHYDROQUINATE SYNTHASE"/>
    <property type="match status" value="1"/>
</dbReference>
<evidence type="ECO:0000256" key="2">
    <source>
        <dbReference type="ARBA" id="ARBA00001911"/>
    </source>
</evidence>
<dbReference type="EMBL" id="JACRTE010000004">
    <property type="protein sequence ID" value="MBC8596105.1"/>
    <property type="molecule type" value="Genomic_DNA"/>
</dbReference>
<dbReference type="GO" id="GO:0046872">
    <property type="term" value="F:metal ion binding"/>
    <property type="evidence" value="ECO:0007669"/>
    <property type="project" value="UniProtKB-KW"/>
</dbReference>
<feature type="binding site" evidence="18">
    <location>
        <position position="242"/>
    </location>
    <ligand>
        <name>Zn(2+)</name>
        <dbReference type="ChEBI" id="CHEBI:29105"/>
    </ligand>
</feature>
<evidence type="ECO:0000256" key="1">
    <source>
        <dbReference type="ARBA" id="ARBA00001393"/>
    </source>
</evidence>
<dbReference type="GO" id="GO:0005737">
    <property type="term" value="C:cytoplasm"/>
    <property type="evidence" value="ECO:0007669"/>
    <property type="project" value="UniProtKB-SubCell"/>
</dbReference>
<keyword evidence="14 18" id="KW-0520">NAD</keyword>
<dbReference type="InterPro" id="IPR056179">
    <property type="entry name" value="DHQS_C"/>
</dbReference>
<evidence type="ECO:0000256" key="4">
    <source>
        <dbReference type="ARBA" id="ARBA00004496"/>
    </source>
</evidence>
<comment type="caution">
    <text evidence="18">Lacks conserved residue(s) required for the propagation of feature annotation.</text>
</comment>
<dbReference type="NCBIfam" id="TIGR01357">
    <property type="entry name" value="aroB"/>
    <property type="match status" value="1"/>
</dbReference>
<evidence type="ECO:0000256" key="16">
    <source>
        <dbReference type="ARBA" id="ARBA00023239"/>
    </source>
</evidence>
<keyword evidence="9 18" id="KW-0963">Cytoplasm</keyword>
<dbReference type="GO" id="GO:0003856">
    <property type="term" value="F:3-dehydroquinate synthase activity"/>
    <property type="evidence" value="ECO:0007669"/>
    <property type="project" value="UniProtKB-UniRule"/>
</dbReference>
<dbReference type="InterPro" id="IPR016037">
    <property type="entry name" value="DHQ_synth_AroB"/>
</dbReference>
<dbReference type="Proteomes" id="UP000647416">
    <property type="component" value="Unassembled WGS sequence"/>
</dbReference>
<feature type="domain" description="3-dehydroquinate synthase N-terminal" evidence="19">
    <location>
        <begin position="67"/>
        <end position="178"/>
    </location>
</feature>
<evidence type="ECO:0000256" key="15">
    <source>
        <dbReference type="ARBA" id="ARBA00023141"/>
    </source>
</evidence>
<comment type="function">
    <text evidence="18">Catalyzes the conversion of 3-deoxy-D-arabino-heptulosonate 7-phosphate (DAHP) to dehydroquinate (DHQ).</text>
</comment>
<evidence type="ECO:0000256" key="9">
    <source>
        <dbReference type="ARBA" id="ARBA00022490"/>
    </source>
</evidence>
<organism evidence="21 22">
    <name type="scientific">Qingrenia yutianensis</name>
    <dbReference type="NCBI Taxonomy" id="2763676"/>
    <lineage>
        <taxon>Bacteria</taxon>
        <taxon>Bacillati</taxon>
        <taxon>Bacillota</taxon>
        <taxon>Clostridia</taxon>
        <taxon>Eubacteriales</taxon>
        <taxon>Oscillospiraceae</taxon>
        <taxon>Qingrenia</taxon>
    </lineage>
</organism>
<keyword evidence="12 18" id="KW-0547">Nucleotide-binding</keyword>
<comment type="catalytic activity">
    <reaction evidence="1 18">
        <text>7-phospho-2-dehydro-3-deoxy-D-arabino-heptonate = 3-dehydroquinate + phosphate</text>
        <dbReference type="Rhea" id="RHEA:21968"/>
        <dbReference type="ChEBI" id="CHEBI:32364"/>
        <dbReference type="ChEBI" id="CHEBI:43474"/>
        <dbReference type="ChEBI" id="CHEBI:58394"/>
        <dbReference type="EC" id="4.2.3.4"/>
    </reaction>
</comment>
<feature type="binding site" evidence="18">
    <location>
        <position position="142"/>
    </location>
    <ligand>
        <name>NAD(+)</name>
        <dbReference type="ChEBI" id="CHEBI:57540"/>
    </ligand>
</feature>
<evidence type="ECO:0000256" key="12">
    <source>
        <dbReference type="ARBA" id="ARBA00022741"/>
    </source>
</evidence>
<proteinExistence type="inferred from homology"/>
<dbReference type="SUPFAM" id="SSF56796">
    <property type="entry name" value="Dehydroquinate synthase-like"/>
    <property type="match status" value="1"/>
</dbReference>
<dbReference type="HAMAP" id="MF_00110">
    <property type="entry name" value="DHQ_synthase"/>
    <property type="match status" value="1"/>
</dbReference>
<keyword evidence="13 18" id="KW-0862">Zinc</keyword>
<feature type="binding site" evidence="18">
    <location>
        <begin position="71"/>
        <end position="76"/>
    </location>
    <ligand>
        <name>NAD(+)</name>
        <dbReference type="ChEBI" id="CHEBI:57540"/>
    </ligand>
</feature>
<keyword evidence="10 18" id="KW-0028">Amino-acid biosynthesis</keyword>
<dbReference type="AlphaFoldDB" id="A0A926F8X4"/>
<keyword evidence="22" id="KW-1185">Reference proteome</keyword>
<evidence type="ECO:0000256" key="17">
    <source>
        <dbReference type="ARBA" id="ARBA00023285"/>
    </source>
</evidence>
<feature type="binding site" evidence="18">
    <location>
        <position position="184"/>
    </location>
    <ligand>
        <name>Zn(2+)</name>
        <dbReference type="ChEBI" id="CHEBI:29105"/>
    </ligand>
</feature>
<evidence type="ECO:0000256" key="10">
    <source>
        <dbReference type="ARBA" id="ARBA00022605"/>
    </source>
</evidence>
<gene>
    <name evidence="18 21" type="primary">aroB</name>
    <name evidence="21" type="ORF">H8706_04385</name>
</gene>
<dbReference type="Pfam" id="PF01761">
    <property type="entry name" value="DHQ_synthase"/>
    <property type="match status" value="1"/>
</dbReference>
<evidence type="ECO:0000256" key="14">
    <source>
        <dbReference type="ARBA" id="ARBA00023027"/>
    </source>
</evidence>
<keyword evidence="17 18" id="KW-0170">Cobalt</keyword>
<comment type="caution">
    <text evidence="21">The sequence shown here is derived from an EMBL/GenBank/DDBJ whole genome shotgun (WGS) entry which is preliminary data.</text>
</comment>
<dbReference type="Gene3D" id="1.20.1090.10">
    <property type="entry name" value="Dehydroquinate synthase-like - alpha domain"/>
    <property type="match status" value="1"/>
</dbReference>
<dbReference type="CDD" id="cd08195">
    <property type="entry name" value="DHQS"/>
    <property type="match status" value="1"/>
</dbReference>
<dbReference type="RefSeq" id="WP_316636531.1">
    <property type="nucleotide sequence ID" value="NZ_JACRTE010000004.1"/>
</dbReference>
<dbReference type="PANTHER" id="PTHR43622:SF7">
    <property type="entry name" value="3-DEHYDROQUINATE SYNTHASE, CHLOROPLASTIC"/>
    <property type="match status" value="1"/>
</dbReference>
<dbReference type="Gene3D" id="3.40.50.1970">
    <property type="match status" value="1"/>
</dbReference>
<accession>A0A926F8X4</accession>
<comment type="cofactor">
    <cofactor evidence="3">
        <name>Zn(2+)</name>
        <dbReference type="ChEBI" id="CHEBI:29105"/>
    </cofactor>
</comment>
<dbReference type="GO" id="GO:0008652">
    <property type="term" value="P:amino acid biosynthetic process"/>
    <property type="evidence" value="ECO:0007669"/>
    <property type="project" value="UniProtKB-KW"/>
</dbReference>
<reference evidence="21" key="1">
    <citation type="submission" date="2020-08" db="EMBL/GenBank/DDBJ databases">
        <title>Genome public.</title>
        <authorList>
            <person name="Liu C."/>
            <person name="Sun Q."/>
        </authorList>
    </citation>
    <scope>NUCLEOTIDE SEQUENCE</scope>
    <source>
        <strain evidence="21">NSJ-50</strain>
    </source>
</reference>
<comment type="cofactor">
    <cofactor evidence="2 18">
        <name>NAD(+)</name>
        <dbReference type="ChEBI" id="CHEBI:57540"/>
    </cofactor>
</comment>
<keyword evidence="15 18" id="KW-0057">Aromatic amino acid biosynthesis</keyword>
<evidence type="ECO:0000256" key="5">
    <source>
        <dbReference type="ARBA" id="ARBA00004661"/>
    </source>
</evidence>
<comment type="similarity">
    <text evidence="6 18">Belongs to the sugar phosphate cyclases superfamily. Dehydroquinate synthase family.</text>
</comment>
<keyword evidence="11 18" id="KW-0479">Metal-binding</keyword>